<dbReference type="InterPro" id="IPR031157">
    <property type="entry name" value="G_TR_CS"/>
</dbReference>
<keyword evidence="3" id="KW-0963">Cytoplasm</keyword>
<dbReference type="InterPro" id="IPR035647">
    <property type="entry name" value="EFG_III/V"/>
</dbReference>
<dbReference type="Pfam" id="PF03144">
    <property type="entry name" value="GTP_EFTU_D2"/>
    <property type="match status" value="1"/>
</dbReference>
<dbReference type="InterPro" id="IPR042116">
    <property type="entry name" value="TypA/BipA_C"/>
</dbReference>
<evidence type="ECO:0000313" key="5">
    <source>
        <dbReference type="EMBL" id="MDR6510323.1"/>
    </source>
</evidence>
<dbReference type="PROSITE" id="PS00301">
    <property type="entry name" value="G_TR_1"/>
    <property type="match status" value="1"/>
</dbReference>
<dbReference type="Pfam" id="PF00679">
    <property type="entry name" value="EFG_C"/>
    <property type="match status" value="1"/>
</dbReference>
<dbReference type="SUPFAM" id="SSF52540">
    <property type="entry name" value="P-loop containing nucleoside triphosphate hydrolases"/>
    <property type="match status" value="1"/>
</dbReference>
<dbReference type="InterPro" id="IPR000640">
    <property type="entry name" value="EFG_V-like"/>
</dbReference>
<keyword evidence="3" id="KW-0699">rRNA-binding</keyword>
<dbReference type="InterPro" id="IPR005225">
    <property type="entry name" value="Small_GTP-bd"/>
</dbReference>
<dbReference type="InterPro" id="IPR047043">
    <property type="entry name" value="BipA_III"/>
</dbReference>
<proteinExistence type="inferred from homology"/>
<keyword evidence="3" id="KW-0694">RNA-binding</keyword>
<comment type="caution">
    <text evidence="5">The sequence shown here is derived from an EMBL/GenBank/DDBJ whole genome shotgun (WGS) entry which is preliminary data.</text>
</comment>
<comment type="subcellular location">
    <subcellularLocation>
        <location evidence="3">Cytoplasm</location>
    </subcellularLocation>
    <text evidence="3">Binds to ribosomes.</text>
</comment>
<dbReference type="InterPro" id="IPR006298">
    <property type="entry name" value="BipA"/>
</dbReference>
<dbReference type="Gene3D" id="3.40.50.300">
    <property type="entry name" value="P-loop containing nucleotide triphosphate hydrolases"/>
    <property type="match status" value="1"/>
</dbReference>
<dbReference type="PROSITE" id="PS51722">
    <property type="entry name" value="G_TR_2"/>
    <property type="match status" value="1"/>
</dbReference>
<keyword evidence="1 3" id="KW-0547">Nucleotide-binding</keyword>
<dbReference type="SUPFAM" id="SSF54980">
    <property type="entry name" value="EF-G C-terminal domain-like"/>
    <property type="match status" value="2"/>
</dbReference>
<feature type="binding site" evidence="3">
    <location>
        <begin position="134"/>
        <end position="137"/>
    </location>
    <ligand>
        <name>GTP</name>
        <dbReference type="ChEBI" id="CHEBI:37565"/>
    </ligand>
</feature>
<dbReference type="EC" id="3.6.5.-" evidence="3"/>
<evidence type="ECO:0000256" key="1">
    <source>
        <dbReference type="ARBA" id="ARBA00022741"/>
    </source>
</evidence>
<dbReference type="Gene3D" id="2.40.30.10">
    <property type="entry name" value="Translation factors"/>
    <property type="match status" value="1"/>
</dbReference>
<dbReference type="Gene3D" id="3.30.70.870">
    <property type="entry name" value="Elongation Factor G (Translational Gtpase), domain 3"/>
    <property type="match status" value="1"/>
</dbReference>
<dbReference type="Gene3D" id="3.30.70.240">
    <property type="match status" value="1"/>
</dbReference>
<dbReference type="EMBL" id="JAVDRD010000002">
    <property type="protein sequence ID" value="MDR6510323.1"/>
    <property type="molecule type" value="Genomic_DNA"/>
</dbReference>
<accession>A0ABU1MJ17</accession>
<dbReference type="SUPFAM" id="SSF50447">
    <property type="entry name" value="Translation proteins"/>
    <property type="match status" value="1"/>
</dbReference>
<reference evidence="5 6" key="1">
    <citation type="submission" date="2023-07" db="EMBL/GenBank/DDBJ databases">
        <title>Sorghum-associated microbial communities from plants grown in Nebraska, USA.</title>
        <authorList>
            <person name="Schachtman D."/>
        </authorList>
    </citation>
    <scope>NUCLEOTIDE SEQUENCE [LARGE SCALE GENOMIC DNA]</scope>
    <source>
        <strain evidence="5 6">DS1027</strain>
    </source>
</reference>
<dbReference type="Gene3D" id="2.40.50.250">
    <property type="entry name" value="bipa protein"/>
    <property type="match status" value="1"/>
</dbReference>
<dbReference type="Pfam" id="PF00009">
    <property type="entry name" value="GTP_EFTU"/>
    <property type="match status" value="1"/>
</dbReference>
<keyword evidence="3" id="KW-0820">tRNA-binding</keyword>
<dbReference type="PANTHER" id="PTHR42908">
    <property type="entry name" value="TRANSLATION ELONGATION FACTOR-RELATED"/>
    <property type="match status" value="1"/>
</dbReference>
<keyword evidence="2 3" id="KW-0342">GTP-binding</keyword>
<sequence length="613" mass="67510">MSLPLRNIAIIAHVDHGKTTLVDQLFRQSGTFRDNQRVEERAMDSNDLEKERGITILAKCTSVEWTNPATNETTRINIVDTPGHADFGGEVERILSMVDGVILLVDSSEGAMPQTKFVTGKALALGLKPIVVVNKIDRPDGRPQEVLDEVFDLFVSLDANDEQLEFPVLYASGRNGYAGNDETVREGNLLPLFEKIVSHVPAPSLDVDGPFSFLATLLDRDNFMGRVLTGRVQSGTIKLNQPIHAIDRDGKVLEVGRASKILSFRGLERVPVEEARAGDIIALAGLEKATVANTVADPSVSTPIAAQPIDPPTLAMRFSVNDSPFAGREGDKVTSRMIRDRLMREAETNVAIRVTESADKDSFEVAGRGELQLGVLIETMRREGFELGISRPRVLFGTDENGRTEPYETVLIDVDDEFSGTVVEKMQRRKAELTDMRPSGAGKTRITFSAPSRGLIGYHGEFLSDTRGTGIMNRLFEKYGPHKGAIEGRQNGVLISNATGEAVAYALNSLEDRGVLFVRPQDKVYEGMIIGENAKPDDLEVNPMKSKQLTNFRSTGKDDAIRLTPPRIMTLEQAIAYIDDDEMVEVTPQTVRLRKAILDPNERKKASRKKENA</sequence>
<dbReference type="InterPro" id="IPR035651">
    <property type="entry name" value="BipA_V"/>
</dbReference>
<dbReference type="InterPro" id="IPR048876">
    <property type="entry name" value="BipA_C"/>
</dbReference>
<dbReference type="PANTHER" id="PTHR42908:SF8">
    <property type="entry name" value="TR-TYPE G DOMAIN-CONTAINING PROTEIN"/>
    <property type="match status" value="1"/>
</dbReference>
<keyword evidence="3" id="KW-0690">Ribosome biogenesis</keyword>
<dbReference type="HAMAP" id="MF_00849">
    <property type="entry name" value="BipA"/>
    <property type="match status" value="1"/>
</dbReference>
<feature type="binding site" evidence="3">
    <location>
        <begin position="15"/>
        <end position="20"/>
    </location>
    <ligand>
        <name>GTP</name>
        <dbReference type="ChEBI" id="CHEBI:37565"/>
    </ligand>
</feature>
<dbReference type="NCBIfam" id="TIGR00231">
    <property type="entry name" value="small_GTP"/>
    <property type="match status" value="1"/>
</dbReference>
<keyword evidence="6" id="KW-1185">Reference proteome</keyword>
<dbReference type="InterPro" id="IPR047041">
    <property type="entry name" value="BipA_GTP-bd_dom"/>
</dbReference>
<dbReference type="Proteomes" id="UP001184150">
    <property type="component" value="Unassembled WGS sequence"/>
</dbReference>
<dbReference type="RefSeq" id="WP_022677908.1">
    <property type="nucleotide sequence ID" value="NZ_CP140000.1"/>
</dbReference>
<dbReference type="NCBIfam" id="TIGR01394">
    <property type="entry name" value="TypA_BipA"/>
    <property type="match status" value="1"/>
</dbReference>
<dbReference type="InterPro" id="IPR027417">
    <property type="entry name" value="P-loop_NTPase"/>
</dbReference>
<comment type="subunit">
    <text evidence="3">Monomer.</text>
</comment>
<protein>
    <recommendedName>
        <fullName evidence="3">Large ribosomal subunit assembly factor BipA</fullName>
        <ecNumber evidence="3">3.6.5.-</ecNumber>
    </recommendedName>
    <alternativeName>
        <fullName evidence="3">GTP-binding protein BipA</fullName>
    </alternativeName>
</protein>
<comment type="similarity">
    <text evidence="3">Belongs to the TRAFAC class translation factor GTPase superfamily. Classic translation factor GTPase family. BipA subfamily.</text>
</comment>
<evidence type="ECO:0000256" key="2">
    <source>
        <dbReference type="ARBA" id="ARBA00023134"/>
    </source>
</evidence>
<dbReference type="InterPro" id="IPR000795">
    <property type="entry name" value="T_Tr_GTP-bd_dom"/>
</dbReference>
<feature type="domain" description="Tr-type G" evidence="4">
    <location>
        <begin position="3"/>
        <end position="204"/>
    </location>
</feature>
<dbReference type="InterPro" id="IPR047042">
    <property type="entry name" value="BipA_II"/>
</dbReference>
<dbReference type="CDD" id="cd16263">
    <property type="entry name" value="BipA_III"/>
    <property type="match status" value="1"/>
</dbReference>
<dbReference type="CDD" id="cd03691">
    <property type="entry name" value="BipA_TypA_II"/>
    <property type="match status" value="1"/>
</dbReference>
<dbReference type="CDD" id="cd03710">
    <property type="entry name" value="BipA_TypA_C"/>
    <property type="match status" value="1"/>
</dbReference>
<organism evidence="5 6">
    <name type="scientific">Novosphingobium capsulatum</name>
    <dbReference type="NCBI Taxonomy" id="13688"/>
    <lineage>
        <taxon>Bacteria</taxon>
        <taxon>Pseudomonadati</taxon>
        <taxon>Pseudomonadota</taxon>
        <taxon>Alphaproteobacteria</taxon>
        <taxon>Sphingomonadales</taxon>
        <taxon>Sphingomonadaceae</taxon>
        <taxon>Novosphingobium</taxon>
    </lineage>
</organism>
<dbReference type="Pfam" id="PF21018">
    <property type="entry name" value="BipA_C"/>
    <property type="match status" value="1"/>
</dbReference>
<comment type="catalytic activity">
    <reaction evidence="3">
        <text>GTP + H2O = GDP + phosphate + H(+)</text>
        <dbReference type="Rhea" id="RHEA:19669"/>
        <dbReference type="ChEBI" id="CHEBI:15377"/>
        <dbReference type="ChEBI" id="CHEBI:15378"/>
        <dbReference type="ChEBI" id="CHEBI:37565"/>
        <dbReference type="ChEBI" id="CHEBI:43474"/>
        <dbReference type="ChEBI" id="CHEBI:58189"/>
    </reaction>
</comment>
<dbReference type="PRINTS" id="PR00315">
    <property type="entry name" value="ELONGATNFCT"/>
</dbReference>
<comment type="function">
    <text evidence="3">A 50S ribosomal subunit assembly protein with GTPase activity, required for 50S subunit assembly at low temperatures, may also play a role in translation. Binds GTP and analogs. Binds the 70S ribosome between the 30S and 50S subunits, in a similar position as ribosome-bound EF-G; it contacts a number of ribosomal proteins, both rRNAs and the A-site tRNA.</text>
</comment>
<name>A0ABU1MJ17_9SPHN</name>
<dbReference type="InterPro" id="IPR004161">
    <property type="entry name" value="EFTu-like_2"/>
</dbReference>
<keyword evidence="3" id="KW-0378">Hydrolase</keyword>
<evidence type="ECO:0000313" key="6">
    <source>
        <dbReference type="Proteomes" id="UP001184150"/>
    </source>
</evidence>
<evidence type="ECO:0000256" key="3">
    <source>
        <dbReference type="HAMAP-Rule" id="MF_00849"/>
    </source>
</evidence>
<dbReference type="CDD" id="cd01891">
    <property type="entry name" value="TypA_BipA"/>
    <property type="match status" value="1"/>
</dbReference>
<evidence type="ECO:0000259" key="4">
    <source>
        <dbReference type="PROSITE" id="PS51722"/>
    </source>
</evidence>
<gene>
    <name evidence="3" type="primary">bipA</name>
    <name evidence="5" type="ORF">J2792_001183</name>
</gene>
<dbReference type="InterPro" id="IPR009000">
    <property type="entry name" value="Transl_B-barrel_sf"/>
</dbReference>